<name>I1H1U8_BRADI</name>
<dbReference type="PANTHER" id="PTHR22602:SF0">
    <property type="entry name" value="TRANSFERASE CAF17, MITOCHONDRIAL-RELATED"/>
    <property type="match status" value="1"/>
</dbReference>
<sequence length="422" mass="46525">MPLPLSHLARRRLLVPRGPAATDGLRRRFLHTSPPTDPDVLACRLASRAVVRFRGPEAARFLNSLLTNDLLASRFSSSSPSSQPQRFAPTPNVPARAPPPAYAALLTPQGRFLYDLFLYRPAPRSQMLDRTGSAPETGEAPRGEQEEEDGGEVLADVDANEVDDLLACFKRYRLRNKVEIDNVSEEFLCWQRFGSNVAHSESSTQEPEAESIGWGQGTDLAAESSAQGNGHGWQWLKDPRLDYLGYRGIFPADTIPPLVESDKEADERHYLLWRIENGVAEGSTEIPKGEAIPLEYNLAGLNAISFDKGCYIGQELIARTHHRGVIRKRLMPLKFVDENDQELEQAVAPGSDVMDDVSGNKVGTVSTALGSRGMGLLRLEEALKHNSSLAISNNTGVRVKAIKPDWWPAEWTQALEQQSAVA</sequence>
<evidence type="ECO:0000313" key="7">
    <source>
        <dbReference type="EnsemblPlants" id="KQK19976"/>
    </source>
</evidence>
<keyword evidence="2" id="KW-0809">Transit peptide</keyword>
<accession>I1H1U8</accession>
<dbReference type="InterPro" id="IPR057460">
    <property type="entry name" value="CAF17_C"/>
</dbReference>
<evidence type="ECO:0000313" key="8">
    <source>
        <dbReference type="Proteomes" id="UP000008810"/>
    </source>
</evidence>
<dbReference type="SUPFAM" id="SSF103025">
    <property type="entry name" value="Folate-binding domain"/>
    <property type="match status" value="1"/>
</dbReference>
<protein>
    <recommendedName>
        <fullName evidence="5">CAF17 C-terminal domain-containing protein</fullName>
    </recommendedName>
</protein>
<dbReference type="OMA" id="MDRLHGV"/>
<evidence type="ECO:0000256" key="2">
    <source>
        <dbReference type="ARBA" id="ARBA00022946"/>
    </source>
</evidence>
<dbReference type="Pfam" id="PF25455">
    <property type="entry name" value="Beta-barrel_CAF17_C"/>
    <property type="match status" value="1"/>
</dbReference>
<feature type="region of interest" description="Disordered" evidence="4">
    <location>
        <begin position="75"/>
        <end position="96"/>
    </location>
</feature>
<evidence type="ECO:0000256" key="1">
    <source>
        <dbReference type="ARBA" id="ARBA00004173"/>
    </source>
</evidence>
<dbReference type="KEGG" id="bdi:100830689"/>
<keyword evidence="3" id="KW-0496">Mitochondrion</keyword>
<comment type="subcellular location">
    <subcellularLocation>
        <location evidence="1">Mitochondrion</location>
    </subcellularLocation>
</comment>
<dbReference type="Proteomes" id="UP000008810">
    <property type="component" value="Chromosome 1"/>
</dbReference>
<dbReference type="GO" id="GO:0016226">
    <property type="term" value="P:iron-sulfur cluster assembly"/>
    <property type="evidence" value="ECO:0000318"/>
    <property type="project" value="GO_Central"/>
</dbReference>
<feature type="domain" description="CAF17 C-terminal" evidence="5">
    <location>
        <begin position="327"/>
        <end position="408"/>
    </location>
</feature>
<dbReference type="HOGENOM" id="CLU_007884_7_0_1"/>
<reference evidence="6" key="2">
    <citation type="submission" date="2017-06" db="EMBL/GenBank/DDBJ databases">
        <title>WGS assembly of Brachypodium distachyon.</title>
        <authorList>
            <consortium name="The International Brachypodium Initiative"/>
            <person name="Lucas S."/>
            <person name="Harmon-Smith M."/>
            <person name="Lail K."/>
            <person name="Tice H."/>
            <person name="Grimwood J."/>
            <person name="Bruce D."/>
            <person name="Barry K."/>
            <person name="Shu S."/>
            <person name="Lindquist E."/>
            <person name="Wang M."/>
            <person name="Pitluck S."/>
            <person name="Vogel J.P."/>
            <person name="Garvin D.F."/>
            <person name="Mockler T.C."/>
            <person name="Schmutz J."/>
            <person name="Rokhsar D."/>
            <person name="Bevan M.W."/>
        </authorList>
    </citation>
    <scope>NUCLEOTIDE SEQUENCE</scope>
    <source>
        <strain evidence="6">Bd21</strain>
    </source>
</reference>
<dbReference type="eggNOG" id="KOG2929">
    <property type="taxonomic scope" value="Eukaryota"/>
</dbReference>
<dbReference type="OrthoDB" id="191995at2759"/>
<feature type="compositionally biased region" description="Low complexity" evidence="4">
    <location>
        <begin position="75"/>
        <end position="95"/>
    </location>
</feature>
<evidence type="ECO:0000313" key="6">
    <source>
        <dbReference type="EMBL" id="KQK19976.1"/>
    </source>
</evidence>
<evidence type="ECO:0000256" key="3">
    <source>
        <dbReference type="ARBA" id="ARBA00023128"/>
    </source>
</evidence>
<gene>
    <name evidence="7" type="primary">LOC100830689</name>
    <name evidence="6" type="ORF">BRADI_1g51620v3</name>
</gene>
<evidence type="ECO:0000259" key="5">
    <source>
        <dbReference type="Pfam" id="PF25455"/>
    </source>
</evidence>
<dbReference type="EMBL" id="CM000880">
    <property type="protein sequence ID" value="KQK19976.1"/>
    <property type="molecule type" value="Genomic_DNA"/>
</dbReference>
<reference evidence="6 7" key="1">
    <citation type="journal article" date="2010" name="Nature">
        <title>Genome sequencing and analysis of the model grass Brachypodium distachyon.</title>
        <authorList>
            <consortium name="International Brachypodium Initiative"/>
        </authorList>
    </citation>
    <scope>NUCLEOTIDE SEQUENCE [LARGE SCALE GENOMIC DNA]</scope>
    <source>
        <strain evidence="6 7">Bd21</strain>
    </source>
</reference>
<dbReference type="GeneID" id="100830689"/>
<reference evidence="7" key="3">
    <citation type="submission" date="2018-08" db="UniProtKB">
        <authorList>
            <consortium name="EnsemblPlants"/>
        </authorList>
    </citation>
    <scope>IDENTIFICATION</scope>
    <source>
        <strain evidence="7">cv. Bd21</strain>
    </source>
</reference>
<dbReference type="InterPro" id="IPR017703">
    <property type="entry name" value="YgfZ/GCV_T_CS"/>
</dbReference>
<dbReference type="Gene3D" id="3.30.1360.120">
    <property type="entry name" value="Probable tRNA modification gtpase trme, domain 1"/>
    <property type="match status" value="2"/>
</dbReference>
<dbReference type="EnsemblPlants" id="KQK19976">
    <property type="protein sequence ID" value="KQK19976"/>
    <property type="gene ID" value="BRADI_1g51620v3"/>
</dbReference>
<dbReference type="RefSeq" id="XP_003561213.1">
    <property type="nucleotide sequence ID" value="XM_003561165.4"/>
</dbReference>
<keyword evidence="8" id="KW-1185">Reference proteome</keyword>
<dbReference type="Gramene" id="KQK19976">
    <property type="protein sequence ID" value="KQK19976"/>
    <property type="gene ID" value="BRADI_1g51620v3"/>
</dbReference>
<dbReference type="NCBIfam" id="TIGR03317">
    <property type="entry name" value="ygfZ_signature"/>
    <property type="match status" value="1"/>
</dbReference>
<dbReference type="InterPro" id="IPR045179">
    <property type="entry name" value="YgfZ/GcvT"/>
</dbReference>
<dbReference type="AlphaFoldDB" id="I1H1U8"/>
<dbReference type="InterPro" id="IPR027266">
    <property type="entry name" value="TrmE/GcvT-like"/>
</dbReference>
<proteinExistence type="predicted"/>
<dbReference type="GO" id="GO:0005759">
    <property type="term" value="C:mitochondrial matrix"/>
    <property type="evidence" value="ECO:0000318"/>
    <property type="project" value="GO_Central"/>
</dbReference>
<dbReference type="STRING" id="15368.I1H1U8"/>
<dbReference type="PANTHER" id="PTHR22602">
    <property type="entry name" value="TRANSFERASE CAF17, MITOCHONDRIAL-RELATED"/>
    <property type="match status" value="1"/>
</dbReference>
<evidence type="ECO:0000256" key="4">
    <source>
        <dbReference type="SAM" id="MobiDB-lite"/>
    </source>
</evidence>
<dbReference type="FunCoup" id="I1H1U8">
    <property type="interactions" value="1844"/>
</dbReference>
<organism evidence="7">
    <name type="scientific">Brachypodium distachyon</name>
    <name type="common">Purple false brome</name>
    <name type="synonym">Trachynia distachya</name>
    <dbReference type="NCBI Taxonomy" id="15368"/>
    <lineage>
        <taxon>Eukaryota</taxon>
        <taxon>Viridiplantae</taxon>
        <taxon>Streptophyta</taxon>
        <taxon>Embryophyta</taxon>
        <taxon>Tracheophyta</taxon>
        <taxon>Spermatophyta</taxon>
        <taxon>Magnoliopsida</taxon>
        <taxon>Liliopsida</taxon>
        <taxon>Poales</taxon>
        <taxon>Poaceae</taxon>
        <taxon>BOP clade</taxon>
        <taxon>Pooideae</taxon>
        <taxon>Stipodae</taxon>
        <taxon>Brachypodieae</taxon>
        <taxon>Brachypodium</taxon>
    </lineage>
</organism>
<dbReference type="FunFam" id="3.30.1360.120:FF:000024">
    <property type="entry name" value="Putative transferase, mitochondrial"/>
    <property type="match status" value="1"/>
</dbReference>
<feature type="region of interest" description="Disordered" evidence="4">
    <location>
        <begin position="126"/>
        <end position="150"/>
    </location>
</feature>